<evidence type="ECO:0000259" key="10">
    <source>
        <dbReference type="PROSITE" id="PS50893"/>
    </source>
</evidence>
<dbReference type="InterPro" id="IPR050366">
    <property type="entry name" value="BP-dependent_transpt_permease"/>
</dbReference>
<feature type="transmembrane region" description="Helical" evidence="9">
    <location>
        <begin position="163"/>
        <end position="180"/>
    </location>
</feature>
<evidence type="ECO:0000256" key="4">
    <source>
        <dbReference type="ARBA" id="ARBA00022692"/>
    </source>
</evidence>
<dbReference type="InterPro" id="IPR003593">
    <property type="entry name" value="AAA+_ATPase"/>
</dbReference>
<evidence type="ECO:0000313" key="13">
    <source>
        <dbReference type="Proteomes" id="UP000440713"/>
    </source>
</evidence>
<reference evidence="12 13" key="1">
    <citation type="submission" date="2019-08" db="EMBL/GenBank/DDBJ databases">
        <title>In-depth cultivation of the pig gut microbiome towards novel bacterial diversity and tailored functional studies.</title>
        <authorList>
            <person name="Wylensek D."/>
            <person name="Hitch T.C.A."/>
            <person name="Clavel T."/>
        </authorList>
    </citation>
    <scope>NUCLEOTIDE SEQUENCE [LARGE SCALE GENOMIC DNA]</scope>
    <source>
        <strain evidence="12 13">WCA-SAB-591-4A-A</strain>
    </source>
</reference>
<dbReference type="Pfam" id="PF00005">
    <property type="entry name" value="ABC_tran"/>
    <property type="match status" value="1"/>
</dbReference>
<dbReference type="PROSITE" id="PS50928">
    <property type="entry name" value="ABC_TM1"/>
    <property type="match status" value="1"/>
</dbReference>
<dbReference type="RefSeq" id="WP_154538074.1">
    <property type="nucleotide sequence ID" value="NZ_VUNE01000003.1"/>
</dbReference>
<dbReference type="Proteomes" id="UP000440713">
    <property type="component" value="Unassembled WGS sequence"/>
</dbReference>
<feature type="domain" description="ABC transporter" evidence="10">
    <location>
        <begin position="294"/>
        <end position="539"/>
    </location>
</feature>
<dbReference type="Gene3D" id="1.10.3720.10">
    <property type="entry name" value="MetI-like"/>
    <property type="match status" value="1"/>
</dbReference>
<dbReference type="PROSITE" id="PS00211">
    <property type="entry name" value="ABC_TRANSPORTER_1"/>
    <property type="match status" value="1"/>
</dbReference>
<evidence type="ECO:0000256" key="9">
    <source>
        <dbReference type="RuleBase" id="RU363032"/>
    </source>
</evidence>
<dbReference type="SUPFAM" id="SSF52540">
    <property type="entry name" value="P-loop containing nucleoside triphosphate hydrolases"/>
    <property type="match status" value="1"/>
</dbReference>
<comment type="similarity">
    <text evidence="9">Belongs to the binding-protein-dependent transport system permease family.</text>
</comment>
<keyword evidence="6 12" id="KW-0067">ATP-binding</keyword>
<dbReference type="GO" id="GO:0005524">
    <property type="term" value="F:ATP binding"/>
    <property type="evidence" value="ECO:0007669"/>
    <property type="project" value="UniProtKB-KW"/>
</dbReference>
<proteinExistence type="inferred from homology"/>
<sequence>MRNKKILSTKKSFVSKSINKSFIPNCFKIDISKKNVYIAFGCAVLIILSIVALIGPFMTKFSYSDIDLYSINAKPSKEHILGTDNLGRDMLTRLLYSIRISLLVGVLATSIQIAIGAVLGLLSGYGGKKIDFIIMRTIDVLMCFPFFIVAISFASILGPSIRNLVLIISLLSWTEVARIVRAQTLSLKKRDFVVISKVIGFSNFRIVIRDILPNVFPSIIVASTISMANAILMEASLSFLGLGVKEPMPSLGNILTAAQNMRALQSYWWTWLPAGILIVLILVSINFIGEGFRIYFNPIENVIEQKEIEVEVDFELIPGRITALIGESGSGKTISSMGIVGLNSDNIYVKGRIIFEGENLLSASKEMIEKRRGSEISVIFQSPSKSLNPTFTVGNQVGEMYKLHSNKKGSDIYNSVIELFKSVKLENPEQVYSKYPHEISGGMKQRVQIACAIAANPKIIIADEPTTAIDDNLKLEILGLLKDISKNMNVAILFISHDLKRLENFADDIVVMKDLRIIEKKECKAFFRKQENEYSRSLVAAIPNPNNFKGRFESI</sequence>
<evidence type="ECO:0000259" key="11">
    <source>
        <dbReference type="PROSITE" id="PS50928"/>
    </source>
</evidence>
<dbReference type="PROSITE" id="PS50893">
    <property type="entry name" value="ABC_TRANSPORTER_2"/>
    <property type="match status" value="1"/>
</dbReference>
<feature type="transmembrane region" description="Helical" evidence="9">
    <location>
        <begin position="36"/>
        <end position="58"/>
    </location>
</feature>
<keyword evidence="8 9" id="KW-0472">Membrane</keyword>
<organism evidence="12 13">
    <name type="scientific">Peptostreptococcus porci</name>
    <dbReference type="NCBI Taxonomy" id="2652282"/>
    <lineage>
        <taxon>Bacteria</taxon>
        <taxon>Bacillati</taxon>
        <taxon>Bacillota</taxon>
        <taxon>Clostridia</taxon>
        <taxon>Peptostreptococcales</taxon>
        <taxon>Peptostreptococcaceae</taxon>
        <taxon>Peptostreptococcus</taxon>
    </lineage>
</organism>
<keyword evidence="3" id="KW-1003">Cell membrane</keyword>
<evidence type="ECO:0000256" key="2">
    <source>
        <dbReference type="ARBA" id="ARBA00022448"/>
    </source>
</evidence>
<keyword evidence="4 9" id="KW-0812">Transmembrane</keyword>
<keyword evidence="5" id="KW-0547">Nucleotide-binding</keyword>
<feature type="transmembrane region" description="Helical" evidence="9">
    <location>
        <begin position="211"/>
        <end position="232"/>
    </location>
</feature>
<protein>
    <submittedName>
        <fullName evidence="12">Dipeptide/oligopeptide/nickel ABC transporter permease/ATP-binding protein</fullName>
    </submittedName>
</protein>
<dbReference type="CDD" id="cd06261">
    <property type="entry name" value="TM_PBP2"/>
    <property type="match status" value="1"/>
</dbReference>
<keyword evidence="7 9" id="KW-1133">Transmembrane helix</keyword>
<feature type="transmembrane region" description="Helical" evidence="9">
    <location>
        <begin position="137"/>
        <end position="157"/>
    </location>
</feature>
<dbReference type="InterPro" id="IPR000515">
    <property type="entry name" value="MetI-like"/>
</dbReference>
<dbReference type="EMBL" id="VUNE01000003">
    <property type="protein sequence ID" value="MST62713.1"/>
    <property type="molecule type" value="Genomic_DNA"/>
</dbReference>
<dbReference type="InterPro" id="IPR035906">
    <property type="entry name" value="MetI-like_sf"/>
</dbReference>
<dbReference type="GO" id="GO:0055085">
    <property type="term" value="P:transmembrane transport"/>
    <property type="evidence" value="ECO:0007669"/>
    <property type="project" value="InterPro"/>
</dbReference>
<dbReference type="CDD" id="cd03257">
    <property type="entry name" value="ABC_NikE_OppD_transporters"/>
    <property type="match status" value="1"/>
</dbReference>
<evidence type="ECO:0000256" key="5">
    <source>
        <dbReference type="ARBA" id="ARBA00022741"/>
    </source>
</evidence>
<feature type="transmembrane region" description="Helical" evidence="9">
    <location>
        <begin position="100"/>
        <end position="125"/>
    </location>
</feature>
<dbReference type="InterPro" id="IPR017871">
    <property type="entry name" value="ABC_transporter-like_CS"/>
</dbReference>
<gene>
    <name evidence="12" type="ORF">FYJ71_07005</name>
</gene>
<dbReference type="GO" id="GO:0005886">
    <property type="term" value="C:plasma membrane"/>
    <property type="evidence" value="ECO:0007669"/>
    <property type="project" value="UniProtKB-SubCell"/>
</dbReference>
<dbReference type="PANTHER" id="PTHR43386">
    <property type="entry name" value="OLIGOPEPTIDE TRANSPORT SYSTEM PERMEASE PROTEIN APPC"/>
    <property type="match status" value="1"/>
</dbReference>
<evidence type="ECO:0000256" key="7">
    <source>
        <dbReference type="ARBA" id="ARBA00022989"/>
    </source>
</evidence>
<evidence type="ECO:0000256" key="1">
    <source>
        <dbReference type="ARBA" id="ARBA00004651"/>
    </source>
</evidence>
<keyword evidence="13" id="KW-1185">Reference proteome</keyword>
<dbReference type="Pfam" id="PF00528">
    <property type="entry name" value="BPD_transp_1"/>
    <property type="match status" value="1"/>
</dbReference>
<evidence type="ECO:0000256" key="8">
    <source>
        <dbReference type="ARBA" id="ARBA00023136"/>
    </source>
</evidence>
<dbReference type="GO" id="GO:0016887">
    <property type="term" value="F:ATP hydrolysis activity"/>
    <property type="evidence" value="ECO:0007669"/>
    <property type="project" value="InterPro"/>
</dbReference>
<keyword evidence="2 9" id="KW-0813">Transport</keyword>
<dbReference type="PANTHER" id="PTHR43386:SF1">
    <property type="entry name" value="D,D-DIPEPTIDE TRANSPORT SYSTEM PERMEASE PROTEIN DDPC-RELATED"/>
    <property type="match status" value="1"/>
</dbReference>
<dbReference type="InterPro" id="IPR027417">
    <property type="entry name" value="P-loop_NTPase"/>
</dbReference>
<feature type="domain" description="ABC transmembrane type-1" evidence="11">
    <location>
        <begin position="98"/>
        <end position="289"/>
    </location>
</feature>
<comment type="caution">
    <text evidence="12">The sequence shown here is derived from an EMBL/GenBank/DDBJ whole genome shotgun (WGS) entry which is preliminary data.</text>
</comment>
<dbReference type="SUPFAM" id="SSF161098">
    <property type="entry name" value="MetI-like"/>
    <property type="match status" value="1"/>
</dbReference>
<dbReference type="Gene3D" id="3.40.50.300">
    <property type="entry name" value="P-loop containing nucleotide triphosphate hydrolases"/>
    <property type="match status" value="1"/>
</dbReference>
<evidence type="ECO:0000256" key="6">
    <source>
        <dbReference type="ARBA" id="ARBA00022840"/>
    </source>
</evidence>
<feature type="transmembrane region" description="Helical" evidence="9">
    <location>
        <begin position="268"/>
        <end position="288"/>
    </location>
</feature>
<dbReference type="AlphaFoldDB" id="A0A6N7XGI2"/>
<comment type="subcellular location">
    <subcellularLocation>
        <location evidence="1 9">Cell membrane</location>
        <topology evidence="1 9">Multi-pass membrane protein</topology>
    </subcellularLocation>
</comment>
<evidence type="ECO:0000313" key="12">
    <source>
        <dbReference type="EMBL" id="MST62713.1"/>
    </source>
</evidence>
<name>A0A6N7XGI2_9FIRM</name>
<dbReference type="SMART" id="SM00382">
    <property type="entry name" value="AAA"/>
    <property type="match status" value="1"/>
</dbReference>
<dbReference type="InterPro" id="IPR003439">
    <property type="entry name" value="ABC_transporter-like_ATP-bd"/>
</dbReference>
<accession>A0A6N7XGI2</accession>
<evidence type="ECO:0000256" key="3">
    <source>
        <dbReference type="ARBA" id="ARBA00022475"/>
    </source>
</evidence>